<evidence type="ECO:0000256" key="9">
    <source>
        <dbReference type="ARBA" id="ARBA00022946"/>
    </source>
</evidence>
<proteinExistence type="inferred from homology"/>
<dbReference type="PANTHER" id="PTHR23076">
    <property type="entry name" value="METALLOPROTEASE M41 FTSH"/>
    <property type="match status" value="1"/>
</dbReference>
<feature type="chain" id="PRO_5044189138" description="AAA+ ATPase domain-containing protein" evidence="15">
    <location>
        <begin position="30"/>
        <end position="505"/>
    </location>
</feature>
<keyword evidence="5 14" id="KW-0812">Transmembrane</keyword>
<accession>A0AB34KBR5</accession>
<dbReference type="GO" id="GO:0016887">
    <property type="term" value="F:ATP hydrolysis activity"/>
    <property type="evidence" value="ECO:0007669"/>
    <property type="project" value="InterPro"/>
</dbReference>
<dbReference type="SUPFAM" id="SSF52540">
    <property type="entry name" value="P-loop containing nucleoside triphosphate hydrolases"/>
    <property type="match status" value="1"/>
</dbReference>
<evidence type="ECO:0000256" key="11">
    <source>
        <dbReference type="ARBA" id="ARBA00023136"/>
    </source>
</evidence>
<evidence type="ECO:0000256" key="4">
    <source>
        <dbReference type="ARBA" id="ARBA00022670"/>
    </source>
</evidence>
<keyword evidence="6 12" id="KW-0547">Nucleotide-binding</keyword>
<evidence type="ECO:0000256" key="5">
    <source>
        <dbReference type="ARBA" id="ARBA00022692"/>
    </source>
</evidence>
<comment type="caution">
    <text evidence="17">The sequence shown here is derived from an EMBL/GenBank/DDBJ whole genome shotgun (WGS) entry which is preliminary data.</text>
</comment>
<dbReference type="FunFam" id="3.40.50.300:FF:000277">
    <property type="entry name" value="ATP-dependent zinc metalloprotease FtsH"/>
    <property type="match status" value="1"/>
</dbReference>
<dbReference type="AlphaFoldDB" id="A0AB34KBR5"/>
<gene>
    <name evidence="17" type="ORF">AB1Y20_001572</name>
</gene>
<evidence type="ECO:0000256" key="15">
    <source>
        <dbReference type="SAM" id="SignalP"/>
    </source>
</evidence>
<evidence type="ECO:0000256" key="13">
    <source>
        <dbReference type="SAM" id="MobiDB-lite"/>
    </source>
</evidence>
<evidence type="ECO:0000256" key="14">
    <source>
        <dbReference type="SAM" id="Phobius"/>
    </source>
</evidence>
<feature type="transmembrane region" description="Helical" evidence="14">
    <location>
        <begin position="189"/>
        <end position="210"/>
    </location>
</feature>
<dbReference type="GO" id="GO:0005524">
    <property type="term" value="F:ATP binding"/>
    <property type="evidence" value="ECO:0007669"/>
    <property type="project" value="UniProtKB-KW"/>
</dbReference>
<comment type="similarity">
    <text evidence="3">In the N-terminal section; belongs to the AAA ATPase family.</text>
</comment>
<comment type="similarity">
    <text evidence="2">In the C-terminal section; belongs to the peptidase M41 family.</text>
</comment>
<dbReference type="InterPro" id="IPR027417">
    <property type="entry name" value="P-loop_NTPase"/>
</dbReference>
<dbReference type="Gene3D" id="3.40.50.300">
    <property type="entry name" value="P-loop containing nucleotide triphosphate hydrolases"/>
    <property type="match status" value="1"/>
</dbReference>
<feature type="signal peptide" evidence="15">
    <location>
        <begin position="1"/>
        <end position="29"/>
    </location>
</feature>
<evidence type="ECO:0000256" key="2">
    <source>
        <dbReference type="ARBA" id="ARBA00010044"/>
    </source>
</evidence>
<feature type="transmembrane region" description="Helical" evidence="14">
    <location>
        <begin position="100"/>
        <end position="118"/>
    </location>
</feature>
<dbReference type="FunFam" id="1.10.8.60:FF:000001">
    <property type="entry name" value="ATP-dependent zinc metalloprotease FtsH"/>
    <property type="match status" value="1"/>
</dbReference>
<feature type="region of interest" description="Disordered" evidence="13">
    <location>
        <begin position="42"/>
        <end position="69"/>
    </location>
</feature>
<evidence type="ECO:0000256" key="7">
    <source>
        <dbReference type="ARBA" id="ARBA00022801"/>
    </source>
</evidence>
<dbReference type="Pfam" id="PF17862">
    <property type="entry name" value="AAA_lid_3"/>
    <property type="match status" value="1"/>
</dbReference>
<dbReference type="InterPro" id="IPR003593">
    <property type="entry name" value="AAA+_ATPase"/>
</dbReference>
<keyword evidence="15" id="KW-0732">Signal</keyword>
<dbReference type="SMART" id="SM00382">
    <property type="entry name" value="AAA"/>
    <property type="match status" value="1"/>
</dbReference>
<keyword evidence="9" id="KW-0809">Transit peptide</keyword>
<comment type="subcellular location">
    <subcellularLocation>
        <location evidence="1">Membrane</location>
        <topology evidence="1">Multi-pass membrane protein</topology>
    </subcellularLocation>
</comment>
<dbReference type="PANTHER" id="PTHR23076:SF113">
    <property type="entry name" value="ATP-DEPENDENT ZINC METALLOPROTEASE FTSH 1, CHLOROPLASTIC-RELATED"/>
    <property type="match status" value="1"/>
</dbReference>
<dbReference type="PROSITE" id="PS00674">
    <property type="entry name" value="AAA"/>
    <property type="match status" value="1"/>
</dbReference>
<evidence type="ECO:0000259" key="16">
    <source>
        <dbReference type="SMART" id="SM00382"/>
    </source>
</evidence>
<dbReference type="InterPro" id="IPR003960">
    <property type="entry name" value="ATPase_AAA_CS"/>
</dbReference>
<reference evidence="17 18" key="1">
    <citation type="journal article" date="2024" name="Science">
        <title>Giant polyketide synthase enzymes in the biosynthesis of giant marine polyether toxins.</title>
        <authorList>
            <person name="Fallon T.R."/>
            <person name="Shende V.V."/>
            <person name="Wierzbicki I.H."/>
            <person name="Pendleton A.L."/>
            <person name="Watervoot N.F."/>
            <person name="Auber R.P."/>
            <person name="Gonzalez D.J."/>
            <person name="Wisecaver J.H."/>
            <person name="Moore B.S."/>
        </authorList>
    </citation>
    <scope>NUCLEOTIDE SEQUENCE [LARGE SCALE GENOMIC DNA]</scope>
    <source>
        <strain evidence="17 18">12B1</strain>
    </source>
</reference>
<evidence type="ECO:0000313" key="18">
    <source>
        <dbReference type="Proteomes" id="UP001515480"/>
    </source>
</evidence>
<evidence type="ECO:0000256" key="12">
    <source>
        <dbReference type="RuleBase" id="RU003651"/>
    </source>
</evidence>
<feature type="domain" description="AAA+ ATPase" evidence="16">
    <location>
        <begin position="275"/>
        <end position="415"/>
    </location>
</feature>
<keyword evidence="7" id="KW-0378">Hydrolase</keyword>
<keyword evidence="18" id="KW-1185">Reference proteome</keyword>
<dbReference type="InterPro" id="IPR003959">
    <property type="entry name" value="ATPase_AAA_core"/>
</dbReference>
<dbReference type="Proteomes" id="UP001515480">
    <property type="component" value="Unassembled WGS sequence"/>
</dbReference>
<dbReference type="EMBL" id="JBGBPQ010000001">
    <property type="protein sequence ID" value="KAL1530672.1"/>
    <property type="molecule type" value="Genomic_DNA"/>
</dbReference>
<name>A0AB34KBR5_PRYPA</name>
<keyword evidence="11 14" id="KW-0472">Membrane</keyword>
<evidence type="ECO:0000313" key="17">
    <source>
        <dbReference type="EMBL" id="KAL1530672.1"/>
    </source>
</evidence>
<dbReference type="InterPro" id="IPR041569">
    <property type="entry name" value="AAA_lid_3"/>
</dbReference>
<evidence type="ECO:0000256" key="3">
    <source>
        <dbReference type="ARBA" id="ARBA00010550"/>
    </source>
</evidence>
<dbReference type="GO" id="GO:0004176">
    <property type="term" value="F:ATP-dependent peptidase activity"/>
    <property type="evidence" value="ECO:0007669"/>
    <property type="project" value="TreeGrafter"/>
</dbReference>
<evidence type="ECO:0000256" key="10">
    <source>
        <dbReference type="ARBA" id="ARBA00022989"/>
    </source>
</evidence>
<dbReference type="GO" id="GO:0006508">
    <property type="term" value="P:proteolysis"/>
    <property type="evidence" value="ECO:0007669"/>
    <property type="project" value="UniProtKB-KW"/>
</dbReference>
<sequence length="505" mass="53886">MAGGRGGGKRLPLLALLALLALSAPPAAGLVALGRPARRAALPLPRPLPPRRPPPLLRAANPDPSSGGPLGRISRWLRRLAPRTPPPTWLRQRLAALRRAMPLLPLFLAIALLLLQAARRAAAAPRAVEVPFSAFMTLASKEPASISALRMSISRFSFLLDGQPAFTRPVRAQFEFLSFLHRSGVEFRAAAGSSAAGLVQLLFPIVWLGALLSAMRRQLGGATGSVAKRASALRLSPSEFTFEDVAGVDAAKREVREVVTILKDPARYALAGARLPSGVLMVGPPGTGKTLLARVIAAQAGVPFFYCSGSDFVELFVGRGAARMRTLFKEAAAAAPCIIFIDELDALGKMRSMRFGGSNDEVEQTLNQMLACMDGVDSNNNGVIVMGATNRYEILDPALTRPGRFDRVVRIPLPDERGRVAILKVHTRKLKLAPDVRLEQIAAATPMLSGAELAALANEAAIRSVRRNADSVNMEDFKGATDSFITSRSRAMMGNSLLGKLIPGS</sequence>
<dbReference type="Pfam" id="PF00004">
    <property type="entry name" value="AAA"/>
    <property type="match status" value="1"/>
</dbReference>
<dbReference type="GO" id="GO:0009535">
    <property type="term" value="C:chloroplast thylakoid membrane"/>
    <property type="evidence" value="ECO:0007669"/>
    <property type="project" value="TreeGrafter"/>
</dbReference>
<evidence type="ECO:0000256" key="8">
    <source>
        <dbReference type="ARBA" id="ARBA00022840"/>
    </source>
</evidence>
<organism evidence="17 18">
    <name type="scientific">Prymnesium parvum</name>
    <name type="common">Toxic golden alga</name>
    <dbReference type="NCBI Taxonomy" id="97485"/>
    <lineage>
        <taxon>Eukaryota</taxon>
        <taxon>Haptista</taxon>
        <taxon>Haptophyta</taxon>
        <taxon>Prymnesiophyceae</taxon>
        <taxon>Prymnesiales</taxon>
        <taxon>Prymnesiaceae</taxon>
        <taxon>Prymnesium</taxon>
    </lineage>
</organism>
<dbReference type="CDD" id="cd19501">
    <property type="entry name" value="RecA-like_FtsH"/>
    <property type="match status" value="1"/>
</dbReference>
<keyword evidence="4" id="KW-0645">Protease</keyword>
<comment type="similarity">
    <text evidence="12">Belongs to the AAA ATPase family.</text>
</comment>
<evidence type="ECO:0000256" key="1">
    <source>
        <dbReference type="ARBA" id="ARBA00004141"/>
    </source>
</evidence>
<keyword evidence="10 14" id="KW-1133">Transmembrane helix</keyword>
<protein>
    <recommendedName>
        <fullName evidence="16">AAA+ ATPase domain-containing protein</fullName>
    </recommendedName>
</protein>
<feature type="compositionally biased region" description="Pro residues" evidence="13">
    <location>
        <begin position="44"/>
        <end position="56"/>
    </location>
</feature>
<keyword evidence="8 12" id="KW-0067">ATP-binding</keyword>
<evidence type="ECO:0000256" key="6">
    <source>
        <dbReference type="ARBA" id="ARBA00022741"/>
    </source>
</evidence>
<dbReference type="Gene3D" id="1.10.8.60">
    <property type="match status" value="1"/>
</dbReference>